<evidence type="ECO:0000313" key="2">
    <source>
        <dbReference type="Proteomes" id="UP000031036"/>
    </source>
</evidence>
<evidence type="ECO:0000313" key="1">
    <source>
        <dbReference type="EMBL" id="KHN75029.1"/>
    </source>
</evidence>
<name>A0A0B2V0N2_TOXCA</name>
<organism evidence="1 2">
    <name type="scientific">Toxocara canis</name>
    <name type="common">Canine roundworm</name>
    <dbReference type="NCBI Taxonomy" id="6265"/>
    <lineage>
        <taxon>Eukaryota</taxon>
        <taxon>Metazoa</taxon>
        <taxon>Ecdysozoa</taxon>
        <taxon>Nematoda</taxon>
        <taxon>Chromadorea</taxon>
        <taxon>Rhabditida</taxon>
        <taxon>Spirurina</taxon>
        <taxon>Ascaridomorpha</taxon>
        <taxon>Ascaridoidea</taxon>
        <taxon>Toxocaridae</taxon>
        <taxon>Toxocara</taxon>
    </lineage>
</organism>
<proteinExistence type="predicted"/>
<accession>A0A0B2V0N2</accession>
<dbReference type="EMBL" id="JPKZ01002784">
    <property type="protein sequence ID" value="KHN75029.1"/>
    <property type="molecule type" value="Genomic_DNA"/>
</dbReference>
<dbReference type="Proteomes" id="UP000031036">
    <property type="component" value="Unassembled WGS sequence"/>
</dbReference>
<comment type="caution">
    <text evidence="1">The sequence shown here is derived from an EMBL/GenBank/DDBJ whole genome shotgun (WGS) entry which is preliminary data.</text>
</comment>
<sequence>MGLARKVGHEFTHKAVHDILATFRNLFSTISIGDDVRCRWDESGGKQPARTHFEIFVCMSVKKFDSFWRRPEIEATECGREQISESSENVVNGLMSEFVNNLASYPHGQRDSSRVTCRNTNERDIVNIILEDVMAGDRATAFGVRVASCRREQ</sequence>
<keyword evidence="2" id="KW-1185">Reference proteome</keyword>
<dbReference type="AlphaFoldDB" id="A0A0B2V0N2"/>
<reference evidence="1 2" key="1">
    <citation type="submission" date="2014-11" db="EMBL/GenBank/DDBJ databases">
        <title>Genetic blueprint of the zoonotic pathogen Toxocara canis.</title>
        <authorList>
            <person name="Zhu X.-Q."/>
            <person name="Korhonen P.K."/>
            <person name="Cai H."/>
            <person name="Young N.D."/>
            <person name="Nejsum P."/>
            <person name="von Samson-Himmelstjerna G."/>
            <person name="Boag P.R."/>
            <person name="Tan P."/>
            <person name="Li Q."/>
            <person name="Min J."/>
            <person name="Yang Y."/>
            <person name="Wang X."/>
            <person name="Fang X."/>
            <person name="Hall R.S."/>
            <person name="Hofmann A."/>
            <person name="Sternberg P.W."/>
            <person name="Jex A.R."/>
            <person name="Gasser R.B."/>
        </authorList>
    </citation>
    <scope>NUCLEOTIDE SEQUENCE [LARGE SCALE GENOMIC DNA]</scope>
    <source>
        <strain evidence="1">PN_DK_2014</strain>
    </source>
</reference>
<gene>
    <name evidence="1" type="ORF">Tcan_12591</name>
</gene>
<protein>
    <submittedName>
        <fullName evidence="1">Uncharacterized protein</fullName>
    </submittedName>
</protein>